<accession>A0ABR8PVD1</accession>
<keyword evidence="3" id="KW-0145">Chemotaxis</keyword>
<dbReference type="InterPro" id="IPR003660">
    <property type="entry name" value="HAMP_dom"/>
</dbReference>
<evidence type="ECO:0000256" key="5">
    <source>
        <dbReference type="ARBA" id="ARBA00022989"/>
    </source>
</evidence>
<evidence type="ECO:0000256" key="8">
    <source>
        <dbReference type="ARBA" id="ARBA00029447"/>
    </source>
</evidence>
<feature type="transmembrane region" description="Helical" evidence="10">
    <location>
        <begin position="12"/>
        <end position="30"/>
    </location>
</feature>
<dbReference type="PANTHER" id="PTHR32089:SF112">
    <property type="entry name" value="LYSOZYME-LIKE PROTEIN-RELATED"/>
    <property type="match status" value="1"/>
</dbReference>
<proteinExistence type="inferred from homology"/>
<gene>
    <name evidence="13" type="ORF">H9661_12230</name>
</gene>
<dbReference type="InterPro" id="IPR029151">
    <property type="entry name" value="Sensor-like_sf"/>
</dbReference>
<sequence>MFKNLKLGTKIISLLITLVIISVGIVGLISTNSEVSIINKNLEYTTKELSAGLSQRIDAFIGKHVSVLESISKSNDLKLYNNNDQKALLTEIGKEYTEFSPIFITDITGKQVAKSDSSELLNNSDRDYFKEVISKKKTVISDVLIAKSTGKPTVVIAVPVFNSENNLVGVLCGTLKLDSIEEMRQNILLGKTGYAFVTDTKGQILAHPDENMVKERTNLSDIPVVQSALAGESGAKTYEYDNVETFGSYTSIPSTHWAVVVRQTRDEALSSVTQTKMKMIGVIISTLIVTILIGYFLSKSMVKPLLILRDAAKELAKGNLKHDFKVTSGGEIGEVSKSFIEMKEGIKNLIVQISVAADNVTKSSEEVLDSAKQAEVVSTQIAEATGQLALGSDEQTKSVERTFDSMNNIVKTIDDIADNSNNSLKSSSKAENLVKSGVDIVNTQDQKMKDSTEAVGQVAEIIYVLNDKTIEIGQIIDVIESIAEQTNLLALNASIEAARAGEQGKGFAVVADEVGKLAEESQNSIVKIQDIIKDIRNTTDTAVNGAKFATAAISEQNEAVQNTSKIFKDILEIVDVIAGQIEEITSSTGGVRTAGESIQQDMERILAVSEETAASIEEVTASTEEQSAYSQKIVSEVEKLTDMSDELKNYIKTFKM</sequence>
<evidence type="ECO:0000256" key="10">
    <source>
        <dbReference type="SAM" id="Phobius"/>
    </source>
</evidence>
<comment type="caution">
    <text evidence="13">The sequence shown here is derived from an EMBL/GenBank/DDBJ whole genome shotgun (WGS) entry which is preliminary data.</text>
</comment>
<evidence type="ECO:0000256" key="1">
    <source>
        <dbReference type="ARBA" id="ARBA00004651"/>
    </source>
</evidence>
<dbReference type="Pfam" id="PF00672">
    <property type="entry name" value="HAMP"/>
    <property type="match status" value="1"/>
</dbReference>
<evidence type="ECO:0000256" key="3">
    <source>
        <dbReference type="ARBA" id="ARBA00022500"/>
    </source>
</evidence>
<comment type="similarity">
    <text evidence="8">Belongs to the methyl-accepting chemotaxis (MCP) protein family.</text>
</comment>
<keyword evidence="6 10" id="KW-0472">Membrane</keyword>
<dbReference type="PROSITE" id="PS50885">
    <property type="entry name" value="HAMP"/>
    <property type="match status" value="1"/>
</dbReference>
<dbReference type="EMBL" id="JACSRA010000019">
    <property type="protein sequence ID" value="MBD7912124.1"/>
    <property type="molecule type" value="Genomic_DNA"/>
</dbReference>
<evidence type="ECO:0000313" key="14">
    <source>
        <dbReference type="Proteomes" id="UP000627781"/>
    </source>
</evidence>
<dbReference type="Gene3D" id="3.30.450.20">
    <property type="entry name" value="PAS domain"/>
    <property type="match status" value="1"/>
</dbReference>
<evidence type="ECO:0000256" key="6">
    <source>
        <dbReference type="ARBA" id="ARBA00023136"/>
    </source>
</evidence>
<dbReference type="SMART" id="SM00283">
    <property type="entry name" value="MA"/>
    <property type="match status" value="1"/>
</dbReference>
<dbReference type="Pfam" id="PF00015">
    <property type="entry name" value="MCPsignal"/>
    <property type="match status" value="1"/>
</dbReference>
<evidence type="ECO:0000313" key="13">
    <source>
        <dbReference type="EMBL" id="MBD7912124.1"/>
    </source>
</evidence>
<dbReference type="CDD" id="cd11386">
    <property type="entry name" value="MCP_signal"/>
    <property type="match status" value="1"/>
</dbReference>
<dbReference type="Pfam" id="PF02743">
    <property type="entry name" value="dCache_1"/>
    <property type="match status" value="1"/>
</dbReference>
<dbReference type="CDD" id="cd12914">
    <property type="entry name" value="PDC1_DGC_like"/>
    <property type="match status" value="1"/>
</dbReference>
<dbReference type="SUPFAM" id="SSF103190">
    <property type="entry name" value="Sensory domain-like"/>
    <property type="match status" value="1"/>
</dbReference>
<feature type="domain" description="HAMP" evidence="12">
    <location>
        <begin position="299"/>
        <end position="351"/>
    </location>
</feature>
<evidence type="ECO:0000256" key="4">
    <source>
        <dbReference type="ARBA" id="ARBA00022692"/>
    </source>
</evidence>
<keyword evidence="7 9" id="KW-0807">Transducer</keyword>
<keyword evidence="14" id="KW-1185">Reference proteome</keyword>
<name>A0ABR8PVD1_9CLOT</name>
<keyword evidence="4 10" id="KW-0812">Transmembrane</keyword>
<reference evidence="13 14" key="1">
    <citation type="submission" date="2020-08" db="EMBL/GenBank/DDBJ databases">
        <title>A Genomic Blueprint of the Chicken Gut Microbiome.</title>
        <authorList>
            <person name="Gilroy R."/>
            <person name="Ravi A."/>
            <person name="Getino M."/>
            <person name="Pursley I."/>
            <person name="Horton D.L."/>
            <person name="Alikhan N.-F."/>
            <person name="Baker D."/>
            <person name="Gharbi K."/>
            <person name="Hall N."/>
            <person name="Watson M."/>
            <person name="Adriaenssens E.M."/>
            <person name="Foster-Nyarko E."/>
            <person name="Jarju S."/>
            <person name="Secka A."/>
            <person name="Antonio M."/>
            <person name="Oren A."/>
            <person name="Chaudhuri R."/>
            <person name="La Ragione R.M."/>
            <person name="Hildebrand F."/>
            <person name="Pallen M.J."/>
        </authorList>
    </citation>
    <scope>NUCLEOTIDE SEQUENCE [LARGE SCALE GENOMIC DNA]</scope>
    <source>
        <strain evidence="13 14">Sa3CVN1</strain>
    </source>
</reference>
<dbReference type="CDD" id="cd12912">
    <property type="entry name" value="PDC2_MCP_like"/>
    <property type="match status" value="1"/>
</dbReference>
<dbReference type="PROSITE" id="PS50111">
    <property type="entry name" value="CHEMOTAXIS_TRANSDUC_2"/>
    <property type="match status" value="1"/>
</dbReference>
<dbReference type="InterPro" id="IPR004089">
    <property type="entry name" value="MCPsignal_dom"/>
</dbReference>
<dbReference type="SMART" id="SM00304">
    <property type="entry name" value="HAMP"/>
    <property type="match status" value="1"/>
</dbReference>
<dbReference type="Gene3D" id="1.10.287.950">
    <property type="entry name" value="Methyl-accepting chemotaxis protein"/>
    <property type="match status" value="1"/>
</dbReference>
<dbReference type="InterPro" id="IPR033479">
    <property type="entry name" value="dCache_1"/>
</dbReference>
<evidence type="ECO:0000259" key="12">
    <source>
        <dbReference type="PROSITE" id="PS50885"/>
    </source>
</evidence>
<dbReference type="PANTHER" id="PTHR32089">
    <property type="entry name" value="METHYL-ACCEPTING CHEMOTAXIS PROTEIN MCPB"/>
    <property type="match status" value="1"/>
</dbReference>
<dbReference type="SUPFAM" id="SSF58104">
    <property type="entry name" value="Methyl-accepting chemotaxis protein (MCP) signaling domain"/>
    <property type="match status" value="1"/>
</dbReference>
<dbReference type="RefSeq" id="WP_191769078.1">
    <property type="nucleotide sequence ID" value="NZ_JACSRA010000019.1"/>
</dbReference>
<organism evidence="13 14">
    <name type="scientific">Clostridium cibarium</name>
    <dbReference type="NCBI Taxonomy" id="2762247"/>
    <lineage>
        <taxon>Bacteria</taxon>
        <taxon>Bacillati</taxon>
        <taxon>Bacillota</taxon>
        <taxon>Clostridia</taxon>
        <taxon>Eubacteriales</taxon>
        <taxon>Clostridiaceae</taxon>
        <taxon>Clostridium</taxon>
    </lineage>
</organism>
<keyword evidence="2" id="KW-1003">Cell membrane</keyword>
<keyword evidence="5 10" id="KW-1133">Transmembrane helix</keyword>
<dbReference type="CDD" id="cd06225">
    <property type="entry name" value="HAMP"/>
    <property type="match status" value="1"/>
</dbReference>
<feature type="transmembrane region" description="Helical" evidence="10">
    <location>
        <begin position="279"/>
        <end position="297"/>
    </location>
</feature>
<dbReference type="Gene3D" id="6.10.340.10">
    <property type="match status" value="1"/>
</dbReference>
<dbReference type="Proteomes" id="UP000627781">
    <property type="component" value="Unassembled WGS sequence"/>
</dbReference>
<comment type="subcellular location">
    <subcellularLocation>
        <location evidence="1">Cell membrane</location>
        <topology evidence="1">Multi-pass membrane protein</topology>
    </subcellularLocation>
</comment>
<evidence type="ECO:0000259" key="11">
    <source>
        <dbReference type="PROSITE" id="PS50111"/>
    </source>
</evidence>
<protein>
    <submittedName>
        <fullName evidence="13">Methyl-accepting chemotaxis protein</fullName>
    </submittedName>
</protein>
<feature type="domain" description="Methyl-accepting transducer" evidence="11">
    <location>
        <begin position="370"/>
        <end position="620"/>
    </location>
</feature>
<evidence type="ECO:0000256" key="7">
    <source>
        <dbReference type="ARBA" id="ARBA00023224"/>
    </source>
</evidence>
<evidence type="ECO:0000256" key="2">
    <source>
        <dbReference type="ARBA" id="ARBA00022475"/>
    </source>
</evidence>
<evidence type="ECO:0000256" key="9">
    <source>
        <dbReference type="PROSITE-ProRule" id="PRU00284"/>
    </source>
</evidence>